<dbReference type="InterPro" id="IPR004518">
    <property type="entry name" value="MazG-like_dom"/>
</dbReference>
<dbReference type="Pfam" id="PF03819">
    <property type="entry name" value="MazG"/>
    <property type="match status" value="2"/>
</dbReference>
<dbReference type="GO" id="GO:0046061">
    <property type="term" value="P:dATP catabolic process"/>
    <property type="evidence" value="ECO:0007669"/>
    <property type="project" value="TreeGrafter"/>
</dbReference>
<dbReference type="GO" id="GO:0046081">
    <property type="term" value="P:dUTP catabolic process"/>
    <property type="evidence" value="ECO:0007669"/>
    <property type="project" value="TreeGrafter"/>
</dbReference>
<dbReference type="InterPro" id="IPR011551">
    <property type="entry name" value="NTP_PyrPHydrolase_MazG"/>
</dbReference>
<dbReference type="FunFam" id="1.10.287.1080:FF:000003">
    <property type="entry name" value="Nucleoside triphosphate pyrophosphohydrolase"/>
    <property type="match status" value="1"/>
</dbReference>
<feature type="domain" description="NTP pyrophosphohydrolase MazG-like" evidence="1">
    <location>
        <begin position="28"/>
        <end position="101"/>
    </location>
</feature>
<dbReference type="AlphaFoldDB" id="A0AA35T7Q4"/>
<dbReference type="GO" id="GO:0047429">
    <property type="term" value="F:nucleoside triphosphate diphosphatase activity"/>
    <property type="evidence" value="ECO:0007669"/>
    <property type="project" value="InterPro"/>
</dbReference>
<dbReference type="FunFam" id="1.10.287.1080:FF:000001">
    <property type="entry name" value="Nucleoside triphosphate pyrophosphohydrolase"/>
    <property type="match status" value="1"/>
</dbReference>
<keyword evidence="3" id="KW-1185">Reference proteome</keyword>
<organism evidence="2 3">
    <name type="scientific">Geodia barretti</name>
    <name type="common">Barrett's horny sponge</name>
    <dbReference type="NCBI Taxonomy" id="519541"/>
    <lineage>
        <taxon>Eukaryota</taxon>
        <taxon>Metazoa</taxon>
        <taxon>Porifera</taxon>
        <taxon>Demospongiae</taxon>
        <taxon>Heteroscleromorpha</taxon>
        <taxon>Tetractinellida</taxon>
        <taxon>Astrophorina</taxon>
        <taxon>Geodiidae</taxon>
        <taxon>Geodia</taxon>
    </lineage>
</organism>
<dbReference type="Gene3D" id="1.10.287.1080">
    <property type="entry name" value="MazG-like"/>
    <property type="match status" value="2"/>
</dbReference>
<evidence type="ECO:0000313" key="2">
    <source>
        <dbReference type="EMBL" id="CAI8042809.1"/>
    </source>
</evidence>
<feature type="domain" description="NTP pyrophosphohydrolase MazG-like" evidence="1">
    <location>
        <begin position="167"/>
        <end position="227"/>
    </location>
</feature>
<comment type="caution">
    <text evidence="2">The sequence shown here is derived from an EMBL/GenBank/DDBJ whole genome shotgun (WGS) entry which is preliminary data.</text>
</comment>
<dbReference type="EMBL" id="CASHTH010003283">
    <property type="protein sequence ID" value="CAI8042809.1"/>
    <property type="molecule type" value="Genomic_DNA"/>
</dbReference>
<accession>A0AA35T7Q4</accession>
<dbReference type="GO" id="GO:0046052">
    <property type="term" value="P:UTP catabolic process"/>
    <property type="evidence" value="ECO:0007669"/>
    <property type="project" value="TreeGrafter"/>
</dbReference>
<evidence type="ECO:0000259" key="1">
    <source>
        <dbReference type="Pfam" id="PF03819"/>
    </source>
</evidence>
<dbReference type="GO" id="GO:0006203">
    <property type="term" value="P:dGTP catabolic process"/>
    <property type="evidence" value="ECO:0007669"/>
    <property type="project" value="TreeGrafter"/>
</dbReference>
<dbReference type="NCBIfam" id="TIGR00444">
    <property type="entry name" value="mazG"/>
    <property type="match status" value="1"/>
</dbReference>
<dbReference type="SUPFAM" id="SSF101386">
    <property type="entry name" value="all-alpha NTP pyrophosphatases"/>
    <property type="match status" value="2"/>
</dbReference>
<evidence type="ECO:0000313" key="3">
    <source>
        <dbReference type="Proteomes" id="UP001174909"/>
    </source>
</evidence>
<dbReference type="InterPro" id="IPR048015">
    <property type="entry name" value="NTP-PPase_MazG-like_N"/>
</dbReference>
<dbReference type="InterPro" id="IPR048011">
    <property type="entry name" value="NTP-PPase_MazG-like_C"/>
</dbReference>
<dbReference type="NCBIfam" id="NF007113">
    <property type="entry name" value="PRK09562.1"/>
    <property type="match status" value="1"/>
</dbReference>
<dbReference type="PANTHER" id="PTHR30522:SF0">
    <property type="entry name" value="NUCLEOSIDE TRIPHOSPHATE PYROPHOSPHOHYDROLASE"/>
    <property type="match status" value="1"/>
</dbReference>
<reference evidence="2" key="1">
    <citation type="submission" date="2023-03" db="EMBL/GenBank/DDBJ databases">
        <authorList>
            <person name="Steffen K."/>
            <person name="Cardenas P."/>
        </authorList>
    </citation>
    <scope>NUCLEOTIDE SEQUENCE</scope>
</reference>
<dbReference type="PANTHER" id="PTHR30522">
    <property type="entry name" value="NUCLEOSIDE TRIPHOSPHATE PYROPHOSPHOHYDROLASE"/>
    <property type="match status" value="1"/>
</dbReference>
<dbReference type="GO" id="GO:0046076">
    <property type="term" value="P:dTTP catabolic process"/>
    <property type="evidence" value="ECO:0007669"/>
    <property type="project" value="TreeGrafter"/>
</dbReference>
<name>A0AA35T7Q4_GEOBA</name>
<dbReference type="GO" id="GO:0046047">
    <property type="term" value="P:TTP catabolic process"/>
    <property type="evidence" value="ECO:0007669"/>
    <property type="project" value="TreeGrafter"/>
</dbReference>
<protein>
    <submittedName>
        <fullName evidence="2">Nucleoside triphosphate pyrophosphohydrolase</fullName>
    </submittedName>
</protein>
<proteinExistence type="predicted"/>
<dbReference type="CDD" id="cd11528">
    <property type="entry name" value="NTP-PPase_MazG_Nterm"/>
    <property type="match status" value="1"/>
</dbReference>
<dbReference type="GO" id="GO:0006950">
    <property type="term" value="P:response to stress"/>
    <property type="evidence" value="ECO:0007669"/>
    <property type="project" value="UniProtKB-ARBA"/>
</dbReference>
<sequence>MQKELFEELIGVIATLRSENGCPWDREQTHETLKSTLIEETYETLEAIDAGDPKKLKEELGDLLLNIMLQAQIAAEHKDFDIYAVIETLTEKLIRRHPHVFGDVTVEDSDEVVKNWEEIKRQEAGYEDRKSVLDGIPDALPMLLRAQKIQNRAARVGFDWDKLTDVIAKVDEELEEVKASISADKPEAISMEIGDLFFAVVNLCRFMEIQAEETLRGANRKFMTRFKWMEAELERRGTNFEAQDLESLDAIWEEAKKAEVDTD</sequence>
<dbReference type="CDD" id="cd11529">
    <property type="entry name" value="NTP-PPase_MazG_Cterm"/>
    <property type="match status" value="1"/>
</dbReference>
<gene>
    <name evidence="2" type="ORF">GBAR_LOCUS23735</name>
</gene>
<dbReference type="Proteomes" id="UP001174909">
    <property type="component" value="Unassembled WGS sequence"/>
</dbReference>